<name>A0ABW5EJY1_9BURK</name>
<evidence type="ECO:0008006" key="4">
    <source>
        <dbReference type="Google" id="ProtNLM"/>
    </source>
</evidence>
<reference evidence="3" key="1">
    <citation type="journal article" date="2019" name="Int. J. Syst. Evol. Microbiol.">
        <title>The Global Catalogue of Microorganisms (GCM) 10K type strain sequencing project: providing services to taxonomists for standard genome sequencing and annotation.</title>
        <authorList>
            <consortium name="The Broad Institute Genomics Platform"/>
            <consortium name="The Broad Institute Genome Sequencing Center for Infectious Disease"/>
            <person name="Wu L."/>
            <person name="Ma J."/>
        </authorList>
    </citation>
    <scope>NUCLEOTIDE SEQUENCE [LARGE SCALE GENOMIC DNA]</scope>
    <source>
        <strain evidence="3">CCUG 62793</strain>
    </source>
</reference>
<feature type="compositionally biased region" description="Basic and acidic residues" evidence="1">
    <location>
        <begin position="69"/>
        <end position="85"/>
    </location>
</feature>
<protein>
    <recommendedName>
        <fullName evidence="4">Colicin import membrane protein</fullName>
    </recommendedName>
</protein>
<evidence type="ECO:0000313" key="2">
    <source>
        <dbReference type="EMBL" id="MFD2318013.1"/>
    </source>
</evidence>
<feature type="region of interest" description="Disordered" evidence="1">
    <location>
        <begin position="23"/>
        <end position="162"/>
    </location>
</feature>
<gene>
    <name evidence="2" type="ORF">ACFSPV_04810</name>
</gene>
<dbReference type="Proteomes" id="UP001597287">
    <property type="component" value="Unassembled WGS sequence"/>
</dbReference>
<sequence>MSQLIALVATAVLINGVRTVIQPGEPLPDLSKHDARELVGSGAAEPEGAQAAQQRLAQLQELDAQEDFAEARKRALEEQQAREQAEAQAQAQAKADADAKAKADAEAQAKADADAKAKADAETEAQAKANAEAKAKADDDATAHAKEAAPAAVAQQIKRGRS</sequence>
<feature type="compositionally biased region" description="Basic and acidic residues" evidence="1">
    <location>
        <begin position="95"/>
        <end position="121"/>
    </location>
</feature>
<comment type="caution">
    <text evidence="2">The sequence shown here is derived from an EMBL/GenBank/DDBJ whole genome shotgun (WGS) entry which is preliminary data.</text>
</comment>
<keyword evidence="3" id="KW-1185">Reference proteome</keyword>
<evidence type="ECO:0000256" key="1">
    <source>
        <dbReference type="SAM" id="MobiDB-lite"/>
    </source>
</evidence>
<dbReference type="EMBL" id="JBHUIG010000003">
    <property type="protein sequence ID" value="MFD2318013.1"/>
    <property type="molecule type" value="Genomic_DNA"/>
</dbReference>
<evidence type="ECO:0000313" key="3">
    <source>
        <dbReference type="Proteomes" id="UP001597287"/>
    </source>
</evidence>
<feature type="compositionally biased region" description="Low complexity" evidence="1">
    <location>
        <begin position="42"/>
        <end position="62"/>
    </location>
</feature>
<accession>A0ABW5EJY1</accession>
<feature type="compositionally biased region" description="Basic and acidic residues" evidence="1">
    <location>
        <begin position="131"/>
        <end position="147"/>
    </location>
</feature>
<proteinExistence type="predicted"/>
<organism evidence="2 3">
    <name type="scientific">Delftia deserti</name>
    <dbReference type="NCBI Taxonomy" id="1651218"/>
    <lineage>
        <taxon>Bacteria</taxon>
        <taxon>Pseudomonadati</taxon>
        <taxon>Pseudomonadota</taxon>
        <taxon>Betaproteobacteria</taxon>
        <taxon>Burkholderiales</taxon>
        <taxon>Comamonadaceae</taxon>
        <taxon>Delftia</taxon>
    </lineage>
</organism>
<dbReference type="RefSeq" id="WP_380104744.1">
    <property type="nucleotide sequence ID" value="NZ_JBHSIH010000001.1"/>
</dbReference>